<reference evidence="2" key="1">
    <citation type="submission" date="2016-10" db="EMBL/GenBank/DDBJ databases">
        <authorList>
            <person name="Varghese N."/>
            <person name="Submissions S."/>
        </authorList>
    </citation>
    <scope>NUCLEOTIDE SEQUENCE [LARGE SCALE GENOMIC DNA]</scope>
    <source>
        <strain evidence="2">IBRC-M 10760</strain>
    </source>
</reference>
<dbReference type="EMBL" id="FNBK01000013">
    <property type="protein sequence ID" value="SDG02691.1"/>
    <property type="molecule type" value="Genomic_DNA"/>
</dbReference>
<sequence>MPACWNTRTVAFSLQVTRPMQAKNDSGQELGEEHIERLRELPGFRLDAGMPCLCSIEAITTSKRRGYSDSLIFTHRCSECGNEFTTFIEG</sequence>
<organism evidence="1 2">
    <name type="scientific">Halorientalis regularis</name>
    <dbReference type="NCBI Taxonomy" id="660518"/>
    <lineage>
        <taxon>Archaea</taxon>
        <taxon>Methanobacteriati</taxon>
        <taxon>Methanobacteriota</taxon>
        <taxon>Stenosarchaea group</taxon>
        <taxon>Halobacteria</taxon>
        <taxon>Halobacteriales</taxon>
        <taxon>Haloarculaceae</taxon>
        <taxon>Halorientalis</taxon>
    </lineage>
</organism>
<accession>A0A1G7QVY5</accession>
<protein>
    <submittedName>
        <fullName evidence="1">Uncharacterized protein</fullName>
    </submittedName>
</protein>
<dbReference type="Proteomes" id="UP000199076">
    <property type="component" value="Unassembled WGS sequence"/>
</dbReference>
<gene>
    <name evidence="1" type="ORF">SAMN05216218_113120</name>
</gene>
<evidence type="ECO:0000313" key="1">
    <source>
        <dbReference type="EMBL" id="SDG02691.1"/>
    </source>
</evidence>
<dbReference type="AlphaFoldDB" id="A0A1G7QVY5"/>
<evidence type="ECO:0000313" key="2">
    <source>
        <dbReference type="Proteomes" id="UP000199076"/>
    </source>
</evidence>
<keyword evidence="2" id="KW-1185">Reference proteome</keyword>
<name>A0A1G7QVY5_9EURY</name>
<proteinExistence type="predicted"/>